<evidence type="ECO:0000256" key="11">
    <source>
        <dbReference type="ARBA" id="ARBA00023080"/>
    </source>
</evidence>
<keyword evidence="6 12" id="KW-0479">Metal-binding</keyword>
<dbReference type="PROSITE" id="PS51374">
    <property type="entry name" value="NDPK_LIKE"/>
    <property type="match status" value="1"/>
</dbReference>
<feature type="binding site" evidence="12 13">
    <location>
        <position position="57"/>
    </location>
    <ligand>
        <name>ATP</name>
        <dbReference type="ChEBI" id="CHEBI:30616"/>
    </ligand>
</feature>
<evidence type="ECO:0000256" key="13">
    <source>
        <dbReference type="PROSITE-ProRule" id="PRU00706"/>
    </source>
</evidence>
<dbReference type="EC" id="2.7.4.6" evidence="3 12"/>
<gene>
    <name evidence="12" type="primary">ndk</name>
    <name evidence="16" type="ORF">C7B45_09595</name>
</gene>
<dbReference type="AlphaFoldDB" id="A0A2T2WHQ5"/>
<evidence type="ECO:0000256" key="12">
    <source>
        <dbReference type="HAMAP-Rule" id="MF_00451"/>
    </source>
</evidence>
<feature type="binding site" evidence="12 13">
    <location>
        <position position="112"/>
    </location>
    <ligand>
        <name>ATP</name>
        <dbReference type="ChEBI" id="CHEBI:30616"/>
    </ligand>
</feature>
<dbReference type="SMART" id="SM00562">
    <property type="entry name" value="NDK"/>
    <property type="match status" value="1"/>
</dbReference>
<comment type="caution">
    <text evidence="16">The sequence shown here is derived from an EMBL/GenBank/DDBJ whole genome shotgun (WGS) entry which is preliminary data.</text>
</comment>
<evidence type="ECO:0000256" key="3">
    <source>
        <dbReference type="ARBA" id="ARBA00012966"/>
    </source>
</evidence>
<comment type="subunit">
    <text evidence="12">Homotetramer.</text>
</comment>
<evidence type="ECO:0000256" key="8">
    <source>
        <dbReference type="ARBA" id="ARBA00022777"/>
    </source>
</evidence>
<dbReference type="InterPro" id="IPR036850">
    <property type="entry name" value="NDK-like_dom_sf"/>
</dbReference>
<keyword evidence="7 12" id="KW-0547">Nucleotide-binding</keyword>
<dbReference type="Pfam" id="PF00334">
    <property type="entry name" value="NDK"/>
    <property type="match status" value="1"/>
</dbReference>
<dbReference type="GO" id="GO:0046872">
    <property type="term" value="F:metal ion binding"/>
    <property type="evidence" value="ECO:0007669"/>
    <property type="project" value="UniProtKB-KW"/>
</dbReference>
<evidence type="ECO:0000256" key="5">
    <source>
        <dbReference type="ARBA" id="ARBA00022679"/>
    </source>
</evidence>
<keyword evidence="5 12" id="KW-0808">Transferase</keyword>
<dbReference type="GO" id="GO:0005737">
    <property type="term" value="C:cytoplasm"/>
    <property type="evidence" value="ECO:0007669"/>
    <property type="project" value="UniProtKB-SubCell"/>
</dbReference>
<dbReference type="GO" id="GO:0005524">
    <property type="term" value="F:ATP binding"/>
    <property type="evidence" value="ECO:0007669"/>
    <property type="project" value="UniProtKB-UniRule"/>
</dbReference>
<evidence type="ECO:0000256" key="6">
    <source>
        <dbReference type="ARBA" id="ARBA00022723"/>
    </source>
</evidence>
<comment type="similarity">
    <text evidence="2 12 13 14">Belongs to the NDK family.</text>
</comment>
<keyword evidence="10 12" id="KW-0460">Magnesium</keyword>
<comment type="catalytic activity">
    <reaction evidence="12">
        <text>a 2'-deoxyribonucleoside 5'-diphosphate + ATP = a 2'-deoxyribonucleoside 5'-triphosphate + ADP</text>
        <dbReference type="Rhea" id="RHEA:44640"/>
        <dbReference type="ChEBI" id="CHEBI:30616"/>
        <dbReference type="ChEBI" id="CHEBI:61560"/>
        <dbReference type="ChEBI" id="CHEBI:73316"/>
        <dbReference type="ChEBI" id="CHEBI:456216"/>
        <dbReference type="EC" id="2.7.4.6"/>
    </reaction>
</comment>
<keyword evidence="12" id="KW-0963">Cytoplasm</keyword>
<name>A0A2T2WHQ5_9FIRM</name>
<dbReference type="FunFam" id="3.30.70.141:FF:000003">
    <property type="entry name" value="Nucleoside diphosphate kinase"/>
    <property type="match status" value="1"/>
</dbReference>
<organism evidence="16 17">
    <name type="scientific">Sulfobacillus acidophilus</name>
    <dbReference type="NCBI Taxonomy" id="53633"/>
    <lineage>
        <taxon>Bacteria</taxon>
        <taxon>Bacillati</taxon>
        <taxon>Bacillota</taxon>
        <taxon>Clostridia</taxon>
        <taxon>Eubacteriales</taxon>
        <taxon>Clostridiales Family XVII. Incertae Sedis</taxon>
        <taxon>Sulfobacillus</taxon>
    </lineage>
</organism>
<evidence type="ECO:0000256" key="2">
    <source>
        <dbReference type="ARBA" id="ARBA00008142"/>
    </source>
</evidence>
<dbReference type="Gene3D" id="3.30.70.141">
    <property type="entry name" value="Nucleoside diphosphate kinase-like domain"/>
    <property type="match status" value="1"/>
</dbReference>
<evidence type="ECO:0000259" key="15">
    <source>
        <dbReference type="SMART" id="SM00562"/>
    </source>
</evidence>
<feature type="binding site" evidence="12 13">
    <location>
        <position position="85"/>
    </location>
    <ligand>
        <name>ATP</name>
        <dbReference type="ChEBI" id="CHEBI:30616"/>
    </ligand>
</feature>
<evidence type="ECO:0000256" key="9">
    <source>
        <dbReference type="ARBA" id="ARBA00022840"/>
    </source>
</evidence>
<keyword evidence="11 12" id="KW-0546">Nucleotide metabolism</keyword>
<dbReference type="PRINTS" id="PR01243">
    <property type="entry name" value="NUCDPKINASE"/>
</dbReference>
<evidence type="ECO:0000256" key="7">
    <source>
        <dbReference type="ARBA" id="ARBA00022741"/>
    </source>
</evidence>
<dbReference type="GO" id="GO:0004550">
    <property type="term" value="F:nucleoside diphosphate kinase activity"/>
    <property type="evidence" value="ECO:0007669"/>
    <property type="project" value="UniProtKB-UniRule"/>
</dbReference>
<dbReference type="GO" id="GO:0006241">
    <property type="term" value="P:CTP biosynthetic process"/>
    <property type="evidence" value="ECO:0007669"/>
    <property type="project" value="UniProtKB-UniRule"/>
</dbReference>
<keyword evidence="12" id="KW-0597">Phosphoprotein</keyword>
<accession>A0A2T2WHQ5</accession>
<comment type="cofactor">
    <cofactor evidence="1 12">
        <name>Mg(2+)</name>
        <dbReference type="ChEBI" id="CHEBI:18420"/>
    </cofactor>
</comment>
<evidence type="ECO:0000256" key="1">
    <source>
        <dbReference type="ARBA" id="ARBA00001946"/>
    </source>
</evidence>
<feature type="binding site" evidence="12 13">
    <location>
        <position position="91"/>
    </location>
    <ligand>
        <name>ATP</name>
        <dbReference type="ChEBI" id="CHEBI:30616"/>
    </ligand>
</feature>
<dbReference type="HAMAP" id="MF_00451">
    <property type="entry name" value="NDP_kinase"/>
    <property type="match status" value="1"/>
</dbReference>
<dbReference type="SUPFAM" id="SSF54919">
    <property type="entry name" value="Nucleoside diphosphate kinase, NDK"/>
    <property type="match status" value="1"/>
</dbReference>
<comment type="subcellular location">
    <subcellularLocation>
        <location evidence="12">Cytoplasm</location>
    </subcellularLocation>
</comment>
<proteinExistence type="inferred from homology"/>
<evidence type="ECO:0000256" key="4">
    <source>
        <dbReference type="ARBA" id="ARBA00017632"/>
    </source>
</evidence>
<feature type="domain" description="Nucleoside diphosphate kinase-like" evidence="15">
    <location>
        <begin position="1"/>
        <end position="137"/>
    </location>
</feature>
<dbReference type="InterPro" id="IPR034907">
    <property type="entry name" value="NDK-like_dom"/>
</dbReference>
<protein>
    <recommendedName>
        <fullName evidence="4 12">Nucleoside diphosphate kinase</fullName>
        <shortName evidence="12">NDK</shortName>
        <shortName evidence="12">NDP kinase</shortName>
        <ecNumber evidence="3 12">2.7.4.6</ecNumber>
    </recommendedName>
    <alternativeName>
        <fullName evidence="12">Nucleoside-2-P kinase</fullName>
    </alternativeName>
</protein>
<feature type="active site" description="Pros-phosphohistidine intermediate" evidence="12 13">
    <location>
        <position position="115"/>
    </location>
</feature>
<dbReference type="Proteomes" id="UP000241848">
    <property type="component" value="Unassembled WGS sequence"/>
</dbReference>
<dbReference type="InterPro" id="IPR001564">
    <property type="entry name" value="Nucleoside_diP_kinase"/>
</dbReference>
<feature type="binding site" evidence="12 13">
    <location>
        <position position="102"/>
    </location>
    <ligand>
        <name>ATP</name>
        <dbReference type="ChEBI" id="CHEBI:30616"/>
    </ligand>
</feature>
<sequence length="137" mass="15013">MALTFVMVKPDGVQRGLVGEVVRRFEQKGLTLKALKLMRVTVALAEQHYAEHRGKPFYQDLVSFITSGPCVAMVLEGREAVSVARSIMGSTDPTKAAPGTIRGDFGLEITQNIVHGSDSAESAQREMALYFRTEELV</sequence>
<comment type="catalytic activity">
    <reaction evidence="12">
        <text>a ribonucleoside 5'-diphosphate + ATP = a ribonucleoside 5'-triphosphate + ADP</text>
        <dbReference type="Rhea" id="RHEA:18113"/>
        <dbReference type="ChEBI" id="CHEBI:30616"/>
        <dbReference type="ChEBI" id="CHEBI:57930"/>
        <dbReference type="ChEBI" id="CHEBI:61557"/>
        <dbReference type="ChEBI" id="CHEBI:456216"/>
        <dbReference type="EC" id="2.7.4.6"/>
    </reaction>
</comment>
<evidence type="ECO:0000256" key="10">
    <source>
        <dbReference type="ARBA" id="ARBA00022842"/>
    </source>
</evidence>
<dbReference type="EMBL" id="PXYV01000028">
    <property type="protein sequence ID" value="PSR21756.1"/>
    <property type="molecule type" value="Genomic_DNA"/>
</dbReference>
<dbReference type="GO" id="GO:0006183">
    <property type="term" value="P:GTP biosynthetic process"/>
    <property type="evidence" value="ECO:0007669"/>
    <property type="project" value="UniProtKB-UniRule"/>
</dbReference>
<comment type="function">
    <text evidence="12">Major role in the synthesis of nucleoside triphosphates other than ATP. The ATP gamma phosphate is transferred to the NDP beta phosphate via a ping-pong mechanism, using a phosphorylated active-site intermediate.</text>
</comment>
<reference evidence="16 17" key="1">
    <citation type="journal article" date="2014" name="BMC Genomics">
        <title>Comparison of environmental and isolate Sulfobacillus genomes reveals diverse carbon, sulfur, nitrogen, and hydrogen metabolisms.</title>
        <authorList>
            <person name="Justice N.B."/>
            <person name="Norman A."/>
            <person name="Brown C.T."/>
            <person name="Singh A."/>
            <person name="Thomas B.C."/>
            <person name="Banfield J.F."/>
        </authorList>
    </citation>
    <scope>NUCLEOTIDE SEQUENCE [LARGE SCALE GENOMIC DNA]</scope>
    <source>
        <strain evidence="16">AMDSBA3</strain>
    </source>
</reference>
<dbReference type="PANTHER" id="PTHR11349">
    <property type="entry name" value="NUCLEOSIDE DIPHOSPHATE KINASE"/>
    <property type="match status" value="1"/>
</dbReference>
<evidence type="ECO:0000256" key="14">
    <source>
        <dbReference type="RuleBase" id="RU004011"/>
    </source>
</evidence>
<dbReference type="CDD" id="cd04413">
    <property type="entry name" value="NDPk_I"/>
    <property type="match status" value="1"/>
</dbReference>
<dbReference type="NCBIfam" id="NF001908">
    <property type="entry name" value="PRK00668.1"/>
    <property type="match status" value="1"/>
</dbReference>
<feature type="binding site" evidence="12 13">
    <location>
        <position position="9"/>
    </location>
    <ligand>
        <name>ATP</name>
        <dbReference type="ChEBI" id="CHEBI:30616"/>
    </ligand>
</feature>
<evidence type="ECO:0000313" key="16">
    <source>
        <dbReference type="EMBL" id="PSR21756.1"/>
    </source>
</evidence>
<keyword evidence="9 12" id="KW-0067">ATP-binding</keyword>
<keyword evidence="8 12" id="KW-0418">Kinase</keyword>
<evidence type="ECO:0000313" key="17">
    <source>
        <dbReference type="Proteomes" id="UP000241848"/>
    </source>
</evidence>
<dbReference type="GO" id="GO:0006228">
    <property type="term" value="P:UTP biosynthetic process"/>
    <property type="evidence" value="ECO:0007669"/>
    <property type="project" value="UniProtKB-UniRule"/>
</dbReference>